<feature type="non-terminal residue" evidence="2">
    <location>
        <position position="1"/>
    </location>
</feature>
<dbReference type="OrthoDB" id="291792at2759"/>
<dbReference type="PANTHER" id="PTHR12459">
    <property type="entry name" value="TRANSMEMBRANE PROTEIN 135-RELATED"/>
    <property type="match status" value="1"/>
</dbReference>
<accession>A0A3S1B8B2</accession>
<dbReference type="PANTHER" id="PTHR12459:SF6">
    <property type="entry name" value="GB|AAD46013.1"/>
    <property type="match status" value="1"/>
</dbReference>
<protein>
    <recommendedName>
        <fullName evidence="4">Transmembrane protein 135 N-terminal domain-containing protein</fullName>
    </recommendedName>
</protein>
<feature type="compositionally biased region" description="Basic and acidic residues" evidence="1">
    <location>
        <begin position="298"/>
        <end position="307"/>
    </location>
</feature>
<evidence type="ECO:0008006" key="4">
    <source>
        <dbReference type="Google" id="ProtNLM"/>
    </source>
</evidence>
<feature type="compositionally biased region" description="Basic and acidic residues" evidence="1">
    <location>
        <begin position="335"/>
        <end position="350"/>
    </location>
</feature>
<comment type="caution">
    <text evidence="2">The sequence shown here is derived from an EMBL/GenBank/DDBJ whole genome shotgun (WGS) entry which is preliminary data.</text>
</comment>
<dbReference type="Proteomes" id="UP000271974">
    <property type="component" value="Unassembled WGS sequence"/>
</dbReference>
<dbReference type="EMBL" id="RQTK01000511">
    <property type="protein sequence ID" value="RUS78408.1"/>
    <property type="molecule type" value="Genomic_DNA"/>
</dbReference>
<gene>
    <name evidence="2" type="ORF">EGW08_013822</name>
</gene>
<proteinExistence type="predicted"/>
<evidence type="ECO:0000313" key="3">
    <source>
        <dbReference type="Proteomes" id="UP000271974"/>
    </source>
</evidence>
<reference evidence="2 3" key="1">
    <citation type="submission" date="2019-01" db="EMBL/GenBank/DDBJ databases">
        <title>A draft genome assembly of the solar-powered sea slug Elysia chlorotica.</title>
        <authorList>
            <person name="Cai H."/>
            <person name="Li Q."/>
            <person name="Fang X."/>
            <person name="Li J."/>
            <person name="Curtis N.E."/>
            <person name="Altenburger A."/>
            <person name="Shibata T."/>
            <person name="Feng M."/>
            <person name="Maeda T."/>
            <person name="Schwartz J.A."/>
            <person name="Shigenobu S."/>
            <person name="Lundholm N."/>
            <person name="Nishiyama T."/>
            <person name="Yang H."/>
            <person name="Hasebe M."/>
            <person name="Li S."/>
            <person name="Pierce S.K."/>
            <person name="Wang J."/>
        </authorList>
    </citation>
    <scope>NUCLEOTIDE SEQUENCE [LARGE SCALE GENOMIC DNA]</scope>
    <source>
        <strain evidence="2">EC2010</strain>
        <tissue evidence="2">Whole organism of an adult</tissue>
    </source>
</reference>
<name>A0A3S1B8B2_ELYCH</name>
<feature type="region of interest" description="Disordered" evidence="1">
    <location>
        <begin position="289"/>
        <end position="350"/>
    </location>
</feature>
<evidence type="ECO:0000313" key="2">
    <source>
        <dbReference type="EMBL" id="RUS78408.1"/>
    </source>
</evidence>
<dbReference type="InterPro" id="IPR026749">
    <property type="entry name" value="Tmem135"/>
</dbReference>
<evidence type="ECO:0000256" key="1">
    <source>
        <dbReference type="SAM" id="MobiDB-lite"/>
    </source>
</evidence>
<dbReference type="AlphaFoldDB" id="A0A3S1B8B2"/>
<sequence length="350" mass="39566">QDGWTFGVAGGIGGLSVALLDSSRRQTLTFFTLSRSMKAVLSTLVTRGYLQDIPFFDVGVFCACESIIVYCTAMAPQYLDPGYYRALLRWTRDLTDEKLTLAFRKPGPRYLNCAETGLHEGSCFQHRVKDLFLSLYGFAKLYLPIHLMPILLYKRALFCKRPTFVLYYTSTFISVQTDICTLLHFNIYFCTDRHLYSAPIGAVGGLAILFERFSRRKELALFVIPHFLNILYVAAEKSPALKPFLRLPHGFTLVFALSMTSVMHAYEREPQSLTMLINGVLRFFFGPSSNSTQNSKKSKTDTVKSENENNQEVPIPVRDGSGDIYADSPIIPDQDSTRDTEESSVERNQN</sequence>
<keyword evidence="3" id="KW-1185">Reference proteome</keyword>
<organism evidence="2 3">
    <name type="scientific">Elysia chlorotica</name>
    <name type="common">Eastern emerald elysia</name>
    <name type="synonym">Sea slug</name>
    <dbReference type="NCBI Taxonomy" id="188477"/>
    <lineage>
        <taxon>Eukaryota</taxon>
        <taxon>Metazoa</taxon>
        <taxon>Spiralia</taxon>
        <taxon>Lophotrochozoa</taxon>
        <taxon>Mollusca</taxon>
        <taxon>Gastropoda</taxon>
        <taxon>Heterobranchia</taxon>
        <taxon>Euthyneura</taxon>
        <taxon>Panpulmonata</taxon>
        <taxon>Sacoglossa</taxon>
        <taxon>Placobranchoidea</taxon>
        <taxon>Plakobranchidae</taxon>
        <taxon>Elysia</taxon>
    </lineage>
</organism>